<dbReference type="AlphaFoldDB" id="A0A916YLB1"/>
<dbReference type="SMART" id="SM00304">
    <property type="entry name" value="HAMP"/>
    <property type="match status" value="1"/>
</dbReference>
<dbReference type="PANTHER" id="PTHR34220:SF7">
    <property type="entry name" value="SENSOR HISTIDINE KINASE YPDA"/>
    <property type="match status" value="1"/>
</dbReference>
<evidence type="ECO:0000259" key="7">
    <source>
        <dbReference type="PROSITE" id="PS50885"/>
    </source>
</evidence>
<organism evidence="8 9">
    <name type="scientific">Paenibacillus nasutitermitis</name>
    <dbReference type="NCBI Taxonomy" id="1652958"/>
    <lineage>
        <taxon>Bacteria</taxon>
        <taxon>Bacillati</taxon>
        <taxon>Bacillota</taxon>
        <taxon>Bacilli</taxon>
        <taxon>Bacillales</taxon>
        <taxon>Paenibacillaceae</taxon>
        <taxon>Paenibacillus</taxon>
    </lineage>
</organism>
<accession>A0A916YLB1</accession>
<dbReference type="Pfam" id="PF00672">
    <property type="entry name" value="HAMP"/>
    <property type="match status" value="1"/>
</dbReference>
<evidence type="ECO:0000256" key="6">
    <source>
        <dbReference type="SAM" id="Phobius"/>
    </source>
</evidence>
<reference evidence="8" key="1">
    <citation type="journal article" date="2014" name="Int. J. Syst. Evol. Microbiol.">
        <title>Complete genome sequence of Corynebacterium casei LMG S-19264T (=DSM 44701T), isolated from a smear-ripened cheese.</title>
        <authorList>
            <consortium name="US DOE Joint Genome Institute (JGI-PGF)"/>
            <person name="Walter F."/>
            <person name="Albersmeier A."/>
            <person name="Kalinowski J."/>
            <person name="Ruckert C."/>
        </authorList>
    </citation>
    <scope>NUCLEOTIDE SEQUENCE</scope>
    <source>
        <strain evidence="8">CGMCC 1.15178</strain>
    </source>
</reference>
<keyword evidence="9" id="KW-1185">Reference proteome</keyword>
<keyword evidence="6" id="KW-0812">Transmembrane</keyword>
<dbReference type="Proteomes" id="UP000612456">
    <property type="component" value="Unassembled WGS sequence"/>
</dbReference>
<sequence length="566" mass="64764">MPFKMTIFRKFIVILILLILPVFALYTYSNQVSVDVVRKEMKESNLRQLSFFLSQAEMTFEQLSVAANTIGGYQVIEELTHFDEIQSKYEKVKVKQDLMEKLKLLGASSNWTNQFTVYSPTAGTGVTTLNQIDYSTMFSPDSLSLVWKYRQIEQNGELVKQFVKHTVYPGSQLIVEVSFTIDNILTMLDQIKMKGKNDPFLFHEGFQPIVNRTADQPLVGELVGYLKDSKLGDSDTAYISLHGQNYMVNYVKSDKLNWFLIDYVPLEKVLKPITKSSLLFYSSIGLLLLMSIAFALLLYKNVQIPIYQLLQGVKKMGMGSFSTRLENTPGNEFGFIFNRFNQMGEQIEQLIENVYAEKIRSREATLKQLQSQINPHFLYNSLAFVKSMTELDEKEAVIAMTLNLSKYYRYTTRVENQETTLREELELVTHYLTIQSLQMQRFDYQIDIPDAMLDIPIPRLLLQPIVENAIIHGIEPELGWGELFITGVQEGKAVRITVENSGSAITPELLEELENKLELPLSDDVGCGQWNVHQRLKTKFGPEAGILLTPSQYGGLCVTLRWETLE</sequence>
<dbReference type="PANTHER" id="PTHR34220">
    <property type="entry name" value="SENSOR HISTIDINE KINASE YPDA"/>
    <property type="match status" value="1"/>
</dbReference>
<dbReference type="GO" id="GO:0000155">
    <property type="term" value="F:phosphorelay sensor kinase activity"/>
    <property type="evidence" value="ECO:0007669"/>
    <property type="project" value="InterPro"/>
</dbReference>
<evidence type="ECO:0000256" key="4">
    <source>
        <dbReference type="ARBA" id="ARBA00022679"/>
    </source>
</evidence>
<dbReference type="SUPFAM" id="SSF158472">
    <property type="entry name" value="HAMP domain-like"/>
    <property type="match status" value="1"/>
</dbReference>
<feature type="domain" description="HAMP" evidence="7">
    <location>
        <begin position="300"/>
        <end position="352"/>
    </location>
</feature>
<dbReference type="Gene3D" id="6.10.340.10">
    <property type="match status" value="1"/>
</dbReference>
<evidence type="ECO:0000256" key="2">
    <source>
        <dbReference type="ARBA" id="ARBA00022475"/>
    </source>
</evidence>
<dbReference type="InterPro" id="IPR036890">
    <property type="entry name" value="HATPase_C_sf"/>
</dbReference>
<dbReference type="InterPro" id="IPR050640">
    <property type="entry name" value="Bact_2-comp_sensor_kinase"/>
</dbReference>
<name>A0A916YLB1_9BACL</name>
<evidence type="ECO:0000256" key="1">
    <source>
        <dbReference type="ARBA" id="ARBA00004651"/>
    </source>
</evidence>
<dbReference type="CDD" id="cd06225">
    <property type="entry name" value="HAMP"/>
    <property type="match status" value="1"/>
</dbReference>
<dbReference type="EMBL" id="BMHP01000001">
    <property type="protein sequence ID" value="GGD51267.1"/>
    <property type="molecule type" value="Genomic_DNA"/>
</dbReference>
<keyword evidence="6" id="KW-1133">Transmembrane helix</keyword>
<gene>
    <name evidence="8" type="ORF">GCM10010911_06030</name>
</gene>
<evidence type="ECO:0000256" key="5">
    <source>
        <dbReference type="ARBA" id="ARBA00023136"/>
    </source>
</evidence>
<evidence type="ECO:0000256" key="3">
    <source>
        <dbReference type="ARBA" id="ARBA00022553"/>
    </source>
</evidence>
<dbReference type="GO" id="GO:0005886">
    <property type="term" value="C:plasma membrane"/>
    <property type="evidence" value="ECO:0007669"/>
    <property type="project" value="UniProtKB-SubCell"/>
</dbReference>
<dbReference type="Pfam" id="PF06580">
    <property type="entry name" value="His_kinase"/>
    <property type="match status" value="1"/>
</dbReference>
<dbReference type="InterPro" id="IPR003660">
    <property type="entry name" value="HAMP_dom"/>
</dbReference>
<reference evidence="8" key="2">
    <citation type="submission" date="2020-09" db="EMBL/GenBank/DDBJ databases">
        <authorList>
            <person name="Sun Q."/>
            <person name="Zhou Y."/>
        </authorList>
    </citation>
    <scope>NUCLEOTIDE SEQUENCE</scope>
    <source>
        <strain evidence="8">CGMCC 1.15178</strain>
    </source>
</reference>
<feature type="transmembrane region" description="Helical" evidence="6">
    <location>
        <begin position="278"/>
        <end position="299"/>
    </location>
</feature>
<keyword evidence="3" id="KW-0597">Phosphoprotein</keyword>
<dbReference type="Gene3D" id="3.30.565.10">
    <property type="entry name" value="Histidine kinase-like ATPase, C-terminal domain"/>
    <property type="match status" value="1"/>
</dbReference>
<dbReference type="RefSeq" id="WP_188988973.1">
    <property type="nucleotide sequence ID" value="NZ_BMHP01000001.1"/>
</dbReference>
<evidence type="ECO:0000313" key="9">
    <source>
        <dbReference type="Proteomes" id="UP000612456"/>
    </source>
</evidence>
<dbReference type="PROSITE" id="PS50885">
    <property type="entry name" value="HAMP"/>
    <property type="match status" value="1"/>
</dbReference>
<comment type="subcellular location">
    <subcellularLocation>
        <location evidence="1">Cell membrane</location>
        <topology evidence="1">Multi-pass membrane protein</topology>
    </subcellularLocation>
</comment>
<dbReference type="SUPFAM" id="SSF55874">
    <property type="entry name" value="ATPase domain of HSP90 chaperone/DNA topoisomerase II/histidine kinase"/>
    <property type="match status" value="1"/>
</dbReference>
<keyword evidence="2" id="KW-1003">Cell membrane</keyword>
<keyword evidence="4" id="KW-0808">Transferase</keyword>
<dbReference type="InterPro" id="IPR010559">
    <property type="entry name" value="Sig_transdc_His_kin_internal"/>
</dbReference>
<evidence type="ECO:0000313" key="8">
    <source>
        <dbReference type="EMBL" id="GGD51267.1"/>
    </source>
</evidence>
<comment type="caution">
    <text evidence="8">The sequence shown here is derived from an EMBL/GenBank/DDBJ whole genome shotgun (WGS) entry which is preliminary data.</text>
</comment>
<proteinExistence type="predicted"/>
<keyword evidence="5 6" id="KW-0472">Membrane</keyword>
<protein>
    <recommendedName>
        <fullName evidence="7">HAMP domain-containing protein</fullName>
    </recommendedName>
</protein>